<dbReference type="PANTHER" id="PTHR12277">
    <property type="entry name" value="ALPHA/BETA HYDROLASE DOMAIN-CONTAINING PROTEIN"/>
    <property type="match status" value="1"/>
</dbReference>
<protein>
    <submittedName>
        <fullName evidence="3">Alpha/Beta hydrolase protein</fullName>
    </submittedName>
</protein>
<keyword evidence="1" id="KW-0472">Membrane</keyword>
<gene>
    <name evidence="3" type="ORF">BCR41DRAFT_329424</name>
</gene>
<dbReference type="FunCoup" id="A0A1Y2G6D5">
    <property type="interactions" value="174"/>
</dbReference>
<dbReference type="SUPFAM" id="SSF53474">
    <property type="entry name" value="alpha/beta-Hydrolases"/>
    <property type="match status" value="1"/>
</dbReference>
<name>A0A1Y2G6D5_9FUNG</name>
<reference evidence="3 4" key="1">
    <citation type="submission" date="2016-07" db="EMBL/GenBank/DDBJ databases">
        <title>Pervasive Adenine N6-methylation of Active Genes in Fungi.</title>
        <authorList>
            <consortium name="DOE Joint Genome Institute"/>
            <person name="Mondo S.J."/>
            <person name="Dannebaum R.O."/>
            <person name="Kuo R.C."/>
            <person name="Labutti K."/>
            <person name="Haridas S."/>
            <person name="Kuo A."/>
            <person name="Salamov A."/>
            <person name="Ahrendt S.R."/>
            <person name="Lipzen A."/>
            <person name="Sullivan W."/>
            <person name="Andreopoulos W.B."/>
            <person name="Clum A."/>
            <person name="Lindquist E."/>
            <person name="Daum C."/>
            <person name="Ramamoorthy G.K."/>
            <person name="Gryganskyi A."/>
            <person name="Culley D."/>
            <person name="Magnuson J.K."/>
            <person name="James T.Y."/>
            <person name="O'Malley M.A."/>
            <person name="Stajich J.E."/>
            <person name="Spatafora J.W."/>
            <person name="Visel A."/>
            <person name="Grigoriev I.V."/>
        </authorList>
    </citation>
    <scope>NUCLEOTIDE SEQUENCE [LARGE SCALE GENOMIC DNA]</scope>
    <source>
        <strain evidence="3 4">NRRL 3116</strain>
    </source>
</reference>
<sequence>MSSYLPWYLSYSLGAAAVAILSGGALLYHFQCEIIYPANFPEGSRTHVIKPSQYGLPYEDLTLVTSDEVKIKAYLIKQSDDLVARKRPTILFLHANAGNMGHRLSIADVFYRQFGCNVFMLSYRGYGLSEGSPTEKGLKIDAKTALNYIKGHPVLSETKLIAYGQSIGGAVSIDIVAKNQDQFSGLIIENTFLSLPKVIPHVLPMISALSFLCHQIWNSEQMIQYISRLPVLFLSGKKDELVPPAHMMELHRLLDTTGEVVWREFPNGTHNDTCLKPGYFEAIKAFLNNIMKDSDNEKIK</sequence>
<dbReference type="AlphaFoldDB" id="A0A1Y2G6D5"/>
<feature type="transmembrane region" description="Helical" evidence="1">
    <location>
        <begin position="7"/>
        <end position="30"/>
    </location>
</feature>
<feature type="domain" description="Serine aminopeptidase S33" evidence="2">
    <location>
        <begin position="87"/>
        <end position="203"/>
    </location>
</feature>
<evidence type="ECO:0000256" key="1">
    <source>
        <dbReference type="SAM" id="Phobius"/>
    </source>
</evidence>
<keyword evidence="1" id="KW-0812">Transmembrane</keyword>
<dbReference type="RefSeq" id="XP_021875668.1">
    <property type="nucleotide sequence ID" value="XM_022021726.1"/>
</dbReference>
<dbReference type="Gene3D" id="3.40.50.1820">
    <property type="entry name" value="alpha/beta hydrolase"/>
    <property type="match status" value="1"/>
</dbReference>
<dbReference type="PANTHER" id="PTHR12277:SF81">
    <property type="entry name" value="PROTEIN ABHD13"/>
    <property type="match status" value="1"/>
</dbReference>
<evidence type="ECO:0000313" key="3">
    <source>
        <dbReference type="EMBL" id="ORY97135.1"/>
    </source>
</evidence>
<evidence type="ECO:0000313" key="4">
    <source>
        <dbReference type="Proteomes" id="UP000193648"/>
    </source>
</evidence>
<accession>A0A1Y2G6D5</accession>
<dbReference type="InterPro" id="IPR022742">
    <property type="entry name" value="Hydrolase_4"/>
</dbReference>
<dbReference type="Proteomes" id="UP000193648">
    <property type="component" value="Unassembled WGS sequence"/>
</dbReference>
<keyword evidence="3" id="KW-0378">Hydrolase</keyword>
<dbReference type="GO" id="GO:0016020">
    <property type="term" value="C:membrane"/>
    <property type="evidence" value="ECO:0007669"/>
    <property type="project" value="TreeGrafter"/>
</dbReference>
<keyword evidence="1" id="KW-1133">Transmembrane helix</keyword>
<organism evidence="3 4">
    <name type="scientific">Lobosporangium transversale</name>
    <dbReference type="NCBI Taxonomy" id="64571"/>
    <lineage>
        <taxon>Eukaryota</taxon>
        <taxon>Fungi</taxon>
        <taxon>Fungi incertae sedis</taxon>
        <taxon>Mucoromycota</taxon>
        <taxon>Mortierellomycotina</taxon>
        <taxon>Mortierellomycetes</taxon>
        <taxon>Mortierellales</taxon>
        <taxon>Mortierellaceae</taxon>
        <taxon>Lobosporangium</taxon>
    </lineage>
</organism>
<dbReference type="EMBL" id="MCFF01000073">
    <property type="protein sequence ID" value="ORY97135.1"/>
    <property type="molecule type" value="Genomic_DNA"/>
</dbReference>
<dbReference type="OrthoDB" id="10249433at2759"/>
<dbReference type="GeneID" id="33563570"/>
<dbReference type="Pfam" id="PF12146">
    <property type="entry name" value="Hydrolase_4"/>
    <property type="match status" value="1"/>
</dbReference>
<evidence type="ECO:0000259" key="2">
    <source>
        <dbReference type="Pfam" id="PF12146"/>
    </source>
</evidence>
<dbReference type="InParanoid" id="A0A1Y2G6D5"/>
<proteinExistence type="predicted"/>
<dbReference type="STRING" id="64571.A0A1Y2G6D5"/>
<keyword evidence="4" id="KW-1185">Reference proteome</keyword>
<comment type="caution">
    <text evidence="3">The sequence shown here is derived from an EMBL/GenBank/DDBJ whole genome shotgun (WGS) entry which is preliminary data.</text>
</comment>
<dbReference type="InterPro" id="IPR029058">
    <property type="entry name" value="AB_hydrolase_fold"/>
</dbReference>
<dbReference type="GO" id="GO:0008474">
    <property type="term" value="F:palmitoyl-(protein) hydrolase activity"/>
    <property type="evidence" value="ECO:0007669"/>
    <property type="project" value="TreeGrafter"/>
</dbReference>